<dbReference type="SMART" id="SM00326">
    <property type="entry name" value="SH3"/>
    <property type="match status" value="1"/>
</dbReference>
<feature type="domain" description="SH3" evidence="11">
    <location>
        <begin position="11"/>
        <end position="70"/>
    </location>
</feature>
<gene>
    <name evidence="12" type="ORF">B0A49_13858</name>
</gene>
<evidence type="ECO:0000256" key="5">
    <source>
        <dbReference type="ARBA" id="ARBA00017923"/>
    </source>
</evidence>
<dbReference type="InterPro" id="IPR036020">
    <property type="entry name" value="WW_dom_sf"/>
</dbReference>
<dbReference type="PROSITE" id="PS50002">
    <property type="entry name" value="SH3"/>
    <property type="match status" value="1"/>
</dbReference>
<evidence type="ECO:0000259" key="11">
    <source>
        <dbReference type="PROSITE" id="PS50002"/>
    </source>
</evidence>
<feature type="region of interest" description="Disordered" evidence="10">
    <location>
        <begin position="180"/>
        <end position="210"/>
    </location>
</feature>
<evidence type="ECO:0000256" key="7">
    <source>
        <dbReference type="ARBA" id="ARBA00022443"/>
    </source>
</evidence>
<organism evidence="12 13">
    <name type="scientific">Cryomyces minteri</name>
    <dbReference type="NCBI Taxonomy" id="331657"/>
    <lineage>
        <taxon>Eukaryota</taxon>
        <taxon>Fungi</taxon>
        <taxon>Dikarya</taxon>
        <taxon>Ascomycota</taxon>
        <taxon>Pezizomycotina</taxon>
        <taxon>Dothideomycetes</taxon>
        <taxon>Dothideomycetes incertae sedis</taxon>
        <taxon>Cryomyces</taxon>
    </lineage>
</organism>
<keyword evidence="8" id="KW-0967">Endosome</keyword>
<evidence type="ECO:0000256" key="6">
    <source>
        <dbReference type="ARBA" id="ARBA00018978"/>
    </source>
</evidence>
<dbReference type="FunFam" id="2.30.30.40:FF:000072">
    <property type="entry name" value="Unconventional Myosin IB"/>
    <property type="match status" value="1"/>
</dbReference>
<evidence type="ECO:0000256" key="1">
    <source>
        <dbReference type="ARBA" id="ARBA00002654"/>
    </source>
</evidence>
<dbReference type="AlphaFoldDB" id="A0A4V5NA47"/>
<feature type="region of interest" description="Disordered" evidence="10">
    <location>
        <begin position="75"/>
        <end position="124"/>
    </location>
</feature>
<dbReference type="Proteomes" id="UP000308768">
    <property type="component" value="Unassembled WGS sequence"/>
</dbReference>
<dbReference type="Gene3D" id="2.30.30.40">
    <property type="entry name" value="SH3 Domains"/>
    <property type="match status" value="1"/>
</dbReference>
<sequence>MNGYTGSAALPSGMYVRALYDYDADDQTSLSFRQGDIIQVITQLESGWWDGVINGVRGWFPSNYCALVIRPFEDGREGSADRGPEDTDGEEELEEEYRDSEYGEPSHKSNAKAENTQLLSDGTGGYDQEEAAFWIPQATPDGRLFYFNTLTGVSTMELPLESPTSVTDSGPRDRINVFIPEQTRPPPELLAGGYERDDDTDYENSTSEAE</sequence>
<name>A0A4V5NA47_9PEZI</name>
<dbReference type="EMBL" id="NAJN01002659">
    <property type="protein sequence ID" value="TKA50099.1"/>
    <property type="molecule type" value="Genomic_DNA"/>
</dbReference>
<evidence type="ECO:0000313" key="13">
    <source>
        <dbReference type="Proteomes" id="UP000308768"/>
    </source>
</evidence>
<evidence type="ECO:0000256" key="4">
    <source>
        <dbReference type="ARBA" id="ARBA00011446"/>
    </source>
</evidence>
<evidence type="ECO:0000256" key="2">
    <source>
        <dbReference type="ARBA" id="ARBA00004125"/>
    </source>
</evidence>
<dbReference type="Pfam" id="PF23518">
    <property type="entry name" value="WW_2"/>
    <property type="match status" value="1"/>
</dbReference>
<keyword evidence="7 9" id="KW-0728">SH3 domain</keyword>
<comment type="subcellular location">
    <subcellularLocation>
        <location evidence="2">Endosome membrane</location>
        <topology evidence="2">Peripheral membrane protein</topology>
        <orientation evidence="2">Cytoplasmic side</orientation>
    </subcellularLocation>
</comment>
<dbReference type="InterPro" id="IPR036028">
    <property type="entry name" value="SH3-like_dom_sf"/>
</dbReference>
<dbReference type="InterPro" id="IPR001452">
    <property type="entry name" value="SH3_domain"/>
</dbReference>
<dbReference type="STRING" id="331657.A0A4V5NA47"/>
<feature type="compositionally biased region" description="Acidic residues" evidence="10">
    <location>
        <begin position="86"/>
        <end position="98"/>
    </location>
</feature>
<evidence type="ECO:0000313" key="12">
    <source>
        <dbReference type="EMBL" id="TKA50099.1"/>
    </source>
</evidence>
<dbReference type="CDD" id="cd11883">
    <property type="entry name" value="SH3_Sdc25"/>
    <property type="match status" value="1"/>
</dbReference>
<dbReference type="OrthoDB" id="546434at2759"/>
<feature type="compositionally biased region" description="Basic and acidic residues" evidence="10">
    <location>
        <begin position="75"/>
        <end position="85"/>
    </location>
</feature>
<dbReference type="PANTHER" id="PTHR46026:SF1">
    <property type="entry name" value="RHO-TYPE GUANINE NUCLEOTIDE EXCHANGE FACTOR, ISOFORM F"/>
    <property type="match status" value="1"/>
</dbReference>
<dbReference type="SUPFAM" id="SSF51045">
    <property type="entry name" value="WW domain"/>
    <property type="match status" value="1"/>
</dbReference>
<feature type="non-terminal residue" evidence="12">
    <location>
        <position position="210"/>
    </location>
</feature>
<dbReference type="GO" id="GO:0010008">
    <property type="term" value="C:endosome membrane"/>
    <property type="evidence" value="ECO:0007669"/>
    <property type="project" value="UniProtKB-SubCell"/>
</dbReference>
<reference evidence="12 13" key="1">
    <citation type="submission" date="2017-03" db="EMBL/GenBank/DDBJ databases">
        <title>Genomes of endolithic fungi from Antarctica.</title>
        <authorList>
            <person name="Coleine C."/>
            <person name="Masonjones S."/>
            <person name="Stajich J.E."/>
        </authorList>
    </citation>
    <scope>NUCLEOTIDE SEQUENCE [LARGE SCALE GENOMIC DNA]</scope>
    <source>
        <strain evidence="12 13">CCFEE 5187</strain>
    </source>
</reference>
<evidence type="ECO:0000256" key="3">
    <source>
        <dbReference type="ARBA" id="ARBA00009666"/>
    </source>
</evidence>
<evidence type="ECO:0000256" key="10">
    <source>
        <dbReference type="SAM" id="MobiDB-lite"/>
    </source>
</evidence>
<keyword evidence="13" id="KW-1185">Reference proteome</keyword>
<comment type="caution">
    <text evidence="12">The sequence shown here is derived from an EMBL/GenBank/DDBJ whole genome shotgun (WGS) entry which is preliminary data.</text>
</comment>
<proteinExistence type="inferred from homology"/>
<evidence type="ECO:0000256" key="9">
    <source>
        <dbReference type="PROSITE-ProRule" id="PRU00192"/>
    </source>
</evidence>
<dbReference type="PANTHER" id="PTHR46026">
    <property type="entry name" value="RHO-TYPE GUANINE NUCLEOTIDE EXCHANGE FACTOR, ISOFORM F"/>
    <property type="match status" value="1"/>
</dbReference>
<dbReference type="Pfam" id="PF00018">
    <property type="entry name" value="SH3_1"/>
    <property type="match status" value="1"/>
</dbReference>
<comment type="subunit">
    <text evidence="4">Component of the ESCRT-0 complex composed of HSE1 and VPS27.</text>
</comment>
<dbReference type="Gene3D" id="2.20.70.10">
    <property type="match status" value="1"/>
</dbReference>
<protein>
    <recommendedName>
        <fullName evidence="5">Class E vacuolar protein-sorting machinery protein HSE1</fullName>
    </recommendedName>
    <alternativeName>
        <fullName evidence="6">Class E vacuolar protein-sorting machinery protein hse1</fullName>
    </alternativeName>
</protein>
<dbReference type="SUPFAM" id="SSF50044">
    <property type="entry name" value="SH3-domain"/>
    <property type="match status" value="1"/>
</dbReference>
<comment type="similarity">
    <text evidence="3">Belongs to the STAM family.</text>
</comment>
<comment type="function">
    <text evidence="1">Component of the ESCRT-0 complex which is the sorting receptor for ubiquitinated cargo proteins at the multivesicular body (MVB).</text>
</comment>
<dbReference type="PRINTS" id="PR00452">
    <property type="entry name" value="SH3DOMAIN"/>
</dbReference>
<evidence type="ECO:0000256" key="8">
    <source>
        <dbReference type="ARBA" id="ARBA00022753"/>
    </source>
</evidence>
<dbReference type="GO" id="GO:0005085">
    <property type="term" value="F:guanyl-nucleotide exchange factor activity"/>
    <property type="evidence" value="ECO:0007669"/>
    <property type="project" value="TreeGrafter"/>
</dbReference>
<dbReference type="InterPro" id="IPR057827">
    <property type="entry name" value="WW_fungi"/>
</dbReference>
<accession>A0A4V5NA47</accession>